<feature type="domain" description="Major facilitator superfamily (MFS) profile" evidence="8">
    <location>
        <begin position="1"/>
        <end position="217"/>
    </location>
</feature>
<dbReference type="Proteomes" id="UP000184330">
    <property type="component" value="Unassembled WGS sequence"/>
</dbReference>
<feature type="transmembrane region" description="Helical" evidence="7">
    <location>
        <begin position="57"/>
        <end position="77"/>
    </location>
</feature>
<keyword evidence="4 7" id="KW-1133">Transmembrane helix</keyword>
<dbReference type="Gene3D" id="1.20.1250.20">
    <property type="entry name" value="MFS general substrate transporter like domains"/>
    <property type="match status" value="1"/>
</dbReference>
<evidence type="ECO:0000256" key="1">
    <source>
        <dbReference type="ARBA" id="ARBA00004141"/>
    </source>
</evidence>
<dbReference type="AlphaFoldDB" id="A0A1L7XRS6"/>
<evidence type="ECO:0000256" key="6">
    <source>
        <dbReference type="SAM" id="MobiDB-lite"/>
    </source>
</evidence>
<evidence type="ECO:0000259" key="8">
    <source>
        <dbReference type="PROSITE" id="PS50850"/>
    </source>
</evidence>
<feature type="transmembrane region" description="Helical" evidence="7">
    <location>
        <begin position="189"/>
        <end position="213"/>
    </location>
</feature>
<comment type="subcellular location">
    <subcellularLocation>
        <location evidence="1">Membrane</location>
        <topology evidence="1">Multi-pass membrane protein</topology>
    </subcellularLocation>
</comment>
<feature type="region of interest" description="Disordered" evidence="6">
    <location>
        <begin position="257"/>
        <end position="292"/>
    </location>
</feature>
<dbReference type="PANTHER" id="PTHR23504:SF8">
    <property type="entry name" value="TRANSPORTER, PUTATIVE (AFU_ORTHOLOGUE AFUA_1G03730)-RELATED"/>
    <property type="match status" value="1"/>
</dbReference>
<dbReference type="InterPro" id="IPR020846">
    <property type="entry name" value="MFS_dom"/>
</dbReference>
<keyword evidence="5 7" id="KW-0472">Membrane</keyword>
<feature type="transmembrane region" description="Helical" evidence="7">
    <location>
        <begin position="501"/>
        <end position="521"/>
    </location>
</feature>
<dbReference type="OrthoDB" id="419616at2759"/>
<evidence type="ECO:0000313" key="9">
    <source>
        <dbReference type="EMBL" id="CZR67648.1"/>
    </source>
</evidence>
<name>A0A1L7XRS6_9HELO</name>
<proteinExistence type="predicted"/>
<feature type="transmembrane region" description="Helical" evidence="7">
    <location>
        <begin position="113"/>
        <end position="134"/>
    </location>
</feature>
<dbReference type="SUPFAM" id="SSF103473">
    <property type="entry name" value="MFS general substrate transporter"/>
    <property type="match status" value="1"/>
</dbReference>
<gene>
    <name evidence="9" type="ORF">PAC_17547</name>
</gene>
<evidence type="ECO:0000256" key="2">
    <source>
        <dbReference type="ARBA" id="ARBA00022448"/>
    </source>
</evidence>
<keyword evidence="3 7" id="KW-0812">Transmembrane</keyword>
<accession>A0A1L7XRS6</accession>
<evidence type="ECO:0000313" key="10">
    <source>
        <dbReference type="Proteomes" id="UP000184330"/>
    </source>
</evidence>
<protein>
    <recommendedName>
        <fullName evidence="8">Major facilitator superfamily (MFS) profile domain-containing protein</fullName>
    </recommendedName>
</protein>
<dbReference type="EMBL" id="FJOG01000046">
    <property type="protein sequence ID" value="CZR67648.1"/>
    <property type="molecule type" value="Genomic_DNA"/>
</dbReference>
<reference evidence="9 10" key="1">
    <citation type="submission" date="2016-03" db="EMBL/GenBank/DDBJ databases">
        <authorList>
            <person name="Ploux O."/>
        </authorList>
    </citation>
    <scope>NUCLEOTIDE SEQUENCE [LARGE SCALE GENOMIC DNA]</scope>
    <source>
        <strain evidence="9 10">UAMH 11012</strain>
    </source>
</reference>
<dbReference type="InterPro" id="IPR011701">
    <property type="entry name" value="MFS"/>
</dbReference>
<feature type="transmembrane region" description="Helical" evidence="7">
    <location>
        <begin position="12"/>
        <end position="37"/>
    </location>
</feature>
<feature type="transmembrane region" description="Helical" evidence="7">
    <location>
        <begin position="89"/>
        <end position="107"/>
    </location>
</feature>
<feature type="transmembrane region" description="Helical" evidence="7">
    <location>
        <begin position="371"/>
        <end position="390"/>
    </location>
</feature>
<evidence type="ECO:0000256" key="4">
    <source>
        <dbReference type="ARBA" id="ARBA00022989"/>
    </source>
</evidence>
<feature type="compositionally biased region" description="Low complexity" evidence="6">
    <location>
        <begin position="280"/>
        <end position="292"/>
    </location>
</feature>
<feature type="transmembrane region" description="Helical" evidence="7">
    <location>
        <begin position="402"/>
        <end position="422"/>
    </location>
</feature>
<evidence type="ECO:0000256" key="5">
    <source>
        <dbReference type="ARBA" id="ARBA00023136"/>
    </source>
</evidence>
<evidence type="ECO:0000256" key="7">
    <source>
        <dbReference type="SAM" id="Phobius"/>
    </source>
</evidence>
<dbReference type="InterPro" id="IPR036259">
    <property type="entry name" value="MFS_trans_sf"/>
</dbReference>
<dbReference type="PROSITE" id="PS50850">
    <property type="entry name" value="MFS"/>
    <property type="match status" value="1"/>
</dbReference>
<dbReference type="GO" id="GO:0016020">
    <property type="term" value="C:membrane"/>
    <property type="evidence" value="ECO:0007669"/>
    <property type="project" value="UniProtKB-SubCell"/>
</dbReference>
<sequence length="636" mass="68743">MANSRKEPRLPVGQLAIICISRFGVPLMLNSFPVYLLTLSEPALLSSFNISTDTVPYYVGVCSAIWSISTCVTAPLWGRASDSYGRKPAIILSNIIYVASVLIFGFAGRLWLILAVMGLLGFAGGMTPVLHTTVAELVTEKELQPMAFSLIPLMWTISSMIGPMIGGFLADPAQKYPNLFGDNMFFLHFPYSLPNLVVATPFVIGCVTGILFLKETLKGKNSKDSGLRLGRVLQQLILCSKMSKPLEKIDEAEYHMLDQNDSATRDQSSDRTSYEEEAKPALLSPSTPSSSRWLVSSLFPSSIFTRQSMLALLYICFLQTHSKLFDEFLPTYMQAVPSPSSPAPGSTSPPPSLISSLILFPGGLSLSAHTSALYLTAYGLSAIFIQLAIFPRLAPYLGPLRSLRIASFTYPVIYLLTPYLSLLSPFTILRGACIVVLLAMKACCGIFAFPCSRILLCNSATKGGLGTLNGISSSSQQLMRAVIAVGVGKLFSLGMERSVIVLPWWSLSVVSLGGLGTVVWLRDESDREEEAGDASHCVVHKDTMDEFKKLPDTIEKSAGKAVEGSVEKSVDAVKSGIENAITSAKNSVEEKIGTLPSKENVDSQFGSIPTGVTSGELDEKLSSVLIKEDFEISIES</sequence>
<feature type="transmembrane region" description="Helical" evidence="7">
    <location>
        <begin position="428"/>
        <end position="456"/>
    </location>
</feature>
<keyword evidence="10" id="KW-1185">Reference proteome</keyword>
<feature type="compositionally biased region" description="Basic and acidic residues" evidence="6">
    <location>
        <begin position="257"/>
        <end position="279"/>
    </location>
</feature>
<evidence type="ECO:0000256" key="3">
    <source>
        <dbReference type="ARBA" id="ARBA00022692"/>
    </source>
</evidence>
<feature type="transmembrane region" description="Helical" evidence="7">
    <location>
        <begin position="146"/>
        <end position="169"/>
    </location>
</feature>
<dbReference type="PANTHER" id="PTHR23504">
    <property type="entry name" value="MAJOR FACILITATOR SUPERFAMILY DOMAIN-CONTAINING PROTEIN 10"/>
    <property type="match status" value="1"/>
</dbReference>
<dbReference type="GO" id="GO:0022857">
    <property type="term" value="F:transmembrane transporter activity"/>
    <property type="evidence" value="ECO:0007669"/>
    <property type="project" value="InterPro"/>
</dbReference>
<keyword evidence="2" id="KW-0813">Transport</keyword>
<organism evidence="9 10">
    <name type="scientific">Phialocephala subalpina</name>
    <dbReference type="NCBI Taxonomy" id="576137"/>
    <lineage>
        <taxon>Eukaryota</taxon>
        <taxon>Fungi</taxon>
        <taxon>Dikarya</taxon>
        <taxon>Ascomycota</taxon>
        <taxon>Pezizomycotina</taxon>
        <taxon>Leotiomycetes</taxon>
        <taxon>Helotiales</taxon>
        <taxon>Mollisiaceae</taxon>
        <taxon>Phialocephala</taxon>
        <taxon>Phialocephala fortinii species complex</taxon>
    </lineage>
</organism>
<dbReference type="Pfam" id="PF07690">
    <property type="entry name" value="MFS_1"/>
    <property type="match status" value="1"/>
</dbReference>